<evidence type="ECO:0000313" key="1">
    <source>
        <dbReference type="EMBL" id="QJA70588.1"/>
    </source>
</evidence>
<reference evidence="1" key="1">
    <citation type="submission" date="2020-03" db="EMBL/GenBank/DDBJ databases">
        <title>The deep terrestrial virosphere.</title>
        <authorList>
            <person name="Holmfeldt K."/>
            <person name="Nilsson E."/>
            <person name="Simone D."/>
            <person name="Lopez-Fernandez M."/>
            <person name="Wu X."/>
            <person name="de Brujin I."/>
            <person name="Lundin D."/>
            <person name="Andersson A."/>
            <person name="Bertilsson S."/>
            <person name="Dopson M."/>
        </authorList>
    </citation>
    <scope>NUCLEOTIDE SEQUENCE</scope>
    <source>
        <strain evidence="1">MM415A03646</strain>
        <strain evidence="2">MM415B04471</strain>
    </source>
</reference>
<sequence>MAGLGITALGFQRAGYCKKYRYEIESLAADSIELDIILVIPYKGLITGFTIICPTGGDFGFWLSTSTGLAISNQDVKISATHADTIHRLTKQLIRYFNNIGTQYTNELYLTLWNNSIKFALGVTAVEIVINENGNDRSN</sequence>
<evidence type="ECO:0000313" key="2">
    <source>
        <dbReference type="EMBL" id="QJA92785.1"/>
    </source>
</evidence>
<dbReference type="AlphaFoldDB" id="A0A6M3JMX5"/>
<dbReference type="EMBL" id="MT143096">
    <property type="protein sequence ID" value="QJA92785.1"/>
    <property type="molecule type" value="Genomic_DNA"/>
</dbReference>
<dbReference type="EMBL" id="MT141805">
    <property type="protein sequence ID" value="QJA70588.1"/>
    <property type="molecule type" value="Genomic_DNA"/>
</dbReference>
<protein>
    <submittedName>
        <fullName evidence="1">Uncharacterized protein</fullName>
    </submittedName>
</protein>
<accession>A0A6M3JMX5</accession>
<organism evidence="1">
    <name type="scientific">viral metagenome</name>
    <dbReference type="NCBI Taxonomy" id="1070528"/>
    <lineage>
        <taxon>unclassified sequences</taxon>
        <taxon>metagenomes</taxon>
        <taxon>organismal metagenomes</taxon>
    </lineage>
</organism>
<proteinExistence type="predicted"/>
<gene>
    <name evidence="1" type="ORF">MM415A03646_0005</name>
    <name evidence="2" type="ORF">MM415B04471_0004</name>
</gene>
<name>A0A6M3JMX5_9ZZZZ</name>